<organism evidence="2 3">
    <name type="scientific">Natronincola ferrireducens</name>
    <dbReference type="NCBI Taxonomy" id="393762"/>
    <lineage>
        <taxon>Bacteria</taxon>
        <taxon>Bacillati</taxon>
        <taxon>Bacillota</taxon>
        <taxon>Clostridia</taxon>
        <taxon>Peptostreptococcales</taxon>
        <taxon>Natronincolaceae</taxon>
        <taxon>Natronincola</taxon>
    </lineage>
</organism>
<protein>
    <recommendedName>
        <fullName evidence="4">WD40-like Beta Propeller Repeat</fullName>
    </recommendedName>
</protein>
<keyword evidence="3" id="KW-1185">Reference proteome</keyword>
<dbReference type="OrthoDB" id="108903at2"/>
<dbReference type="InterPro" id="IPR011042">
    <property type="entry name" value="6-blade_b-propeller_TolB-like"/>
</dbReference>
<feature type="compositionally biased region" description="Acidic residues" evidence="1">
    <location>
        <begin position="41"/>
        <end position="54"/>
    </location>
</feature>
<gene>
    <name evidence="2" type="ORF">SAMN05660472_00583</name>
</gene>
<proteinExistence type="predicted"/>
<evidence type="ECO:0008006" key="4">
    <source>
        <dbReference type="Google" id="ProtNLM"/>
    </source>
</evidence>
<dbReference type="Gene3D" id="2.120.10.30">
    <property type="entry name" value="TolB, C-terminal domain"/>
    <property type="match status" value="2"/>
</dbReference>
<evidence type="ECO:0000313" key="2">
    <source>
        <dbReference type="EMBL" id="SDK03816.1"/>
    </source>
</evidence>
<dbReference type="AlphaFoldDB" id="A0A1G8YM64"/>
<evidence type="ECO:0000313" key="3">
    <source>
        <dbReference type="Proteomes" id="UP000198718"/>
    </source>
</evidence>
<reference evidence="2 3" key="1">
    <citation type="submission" date="2016-10" db="EMBL/GenBank/DDBJ databases">
        <authorList>
            <person name="de Groot N.N."/>
        </authorList>
    </citation>
    <scope>NUCLEOTIDE SEQUENCE [LARGE SCALE GENOMIC DNA]</scope>
    <source>
        <strain evidence="2 3">DSM 18346</strain>
    </source>
</reference>
<accession>A0A1G8YM64</accession>
<evidence type="ECO:0000256" key="1">
    <source>
        <dbReference type="SAM" id="MobiDB-lite"/>
    </source>
</evidence>
<dbReference type="RefSeq" id="WP_090550032.1">
    <property type="nucleotide sequence ID" value="NZ_FNFP01000001.1"/>
</dbReference>
<dbReference type="Proteomes" id="UP000198718">
    <property type="component" value="Unassembled WGS sequence"/>
</dbReference>
<dbReference type="PANTHER" id="PTHR36842:SF1">
    <property type="entry name" value="PROTEIN TOLB"/>
    <property type="match status" value="1"/>
</dbReference>
<dbReference type="SUPFAM" id="SSF69322">
    <property type="entry name" value="Tricorn protease domain 2"/>
    <property type="match status" value="1"/>
</dbReference>
<name>A0A1G8YM64_9FIRM</name>
<dbReference type="PROSITE" id="PS51257">
    <property type="entry name" value="PROKAR_LIPOPROTEIN"/>
    <property type="match status" value="1"/>
</dbReference>
<feature type="region of interest" description="Disordered" evidence="1">
    <location>
        <begin position="33"/>
        <end position="54"/>
    </location>
</feature>
<dbReference type="STRING" id="393762.SAMN05660472_00583"/>
<sequence>MNHWKPGQFAKILLALMLIVALLVLTGCGGGTGDTTAPSEESQEEVVDRDDDEDVDRKKGFAHFADEWVVPTIQPPLEFVGNDGFDEQILCSTGPTIVTISPEGDFLRRIVSSGKGYYDYPVLSPDGTRFVVNADYHEFIEPWEMMLLGDMDTGELIELEAAGDYYYYPASWNHDGTKVIYTAYDEDWLANIYYVDVDTMESGIFLDLAELPIDREVVETAKLHPNKNILYFIALPEGEEDYGVFKYDLDEGVLEQVWTTEEEYVYDIAISPRDDLLAISAGMGITEEDMSTMGLYLVYPEENKDELLFWEEDVQPIGVSFSPCGKYLAFDADTRVIENTWSIYIYDVDGRDGKLITRYIYDSHIEPFSPSWGIIP</sequence>
<dbReference type="EMBL" id="FNFP01000001">
    <property type="protein sequence ID" value="SDK03816.1"/>
    <property type="molecule type" value="Genomic_DNA"/>
</dbReference>
<dbReference type="PANTHER" id="PTHR36842">
    <property type="entry name" value="PROTEIN TOLB HOMOLOG"/>
    <property type="match status" value="1"/>
</dbReference>